<evidence type="ECO:0000256" key="3">
    <source>
        <dbReference type="ARBA" id="ARBA00022723"/>
    </source>
</evidence>
<evidence type="ECO:0000256" key="2">
    <source>
        <dbReference type="ARBA" id="ARBA00022714"/>
    </source>
</evidence>
<dbReference type="Gene3D" id="3.40.30.10">
    <property type="entry name" value="Glutaredoxin"/>
    <property type="match status" value="1"/>
</dbReference>
<dbReference type="InterPro" id="IPR028431">
    <property type="entry name" value="NADP_DH_HndA-like"/>
</dbReference>
<dbReference type="Pfam" id="PF01257">
    <property type="entry name" value="2Fe-2S_thioredx"/>
    <property type="match status" value="1"/>
</dbReference>
<organism evidence="8 9">
    <name type="scientific">Occallatibacter riparius</name>
    <dbReference type="NCBI Taxonomy" id="1002689"/>
    <lineage>
        <taxon>Bacteria</taxon>
        <taxon>Pseudomonadati</taxon>
        <taxon>Acidobacteriota</taxon>
        <taxon>Terriglobia</taxon>
        <taxon>Terriglobales</taxon>
        <taxon>Acidobacteriaceae</taxon>
        <taxon>Occallatibacter</taxon>
    </lineage>
</organism>
<feature type="binding site" evidence="7">
    <location>
        <position position="94"/>
    </location>
    <ligand>
        <name>[2Fe-2S] cluster</name>
        <dbReference type="ChEBI" id="CHEBI:190135"/>
    </ligand>
</feature>
<evidence type="ECO:0000256" key="4">
    <source>
        <dbReference type="ARBA" id="ARBA00023004"/>
    </source>
</evidence>
<evidence type="ECO:0000256" key="7">
    <source>
        <dbReference type="PIRSR" id="PIRSR000216-1"/>
    </source>
</evidence>
<dbReference type="GO" id="GO:0051537">
    <property type="term" value="F:2 iron, 2 sulfur cluster binding"/>
    <property type="evidence" value="ECO:0007669"/>
    <property type="project" value="UniProtKB-KW"/>
</dbReference>
<evidence type="ECO:0000256" key="5">
    <source>
        <dbReference type="ARBA" id="ARBA00023014"/>
    </source>
</evidence>
<comment type="cofactor">
    <cofactor evidence="7">
        <name>[2Fe-2S] cluster</name>
        <dbReference type="ChEBI" id="CHEBI:190135"/>
    </cofactor>
    <text evidence="7">Binds 1 [2Fe-2S] cluster.</text>
</comment>
<keyword evidence="5 7" id="KW-0411">Iron-sulfur</keyword>
<evidence type="ECO:0000256" key="6">
    <source>
        <dbReference type="ARBA" id="ARBA00034078"/>
    </source>
</evidence>
<dbReference type="AlphaFoldDB" id="A0A9J7BPB8"/>
<dbReference type="Gene3D" id="1.10.10.1590">
    <property type="entry name" value="NADH-quinone oxidoreductase subunit E"/>
    <property type="match status" value="1"/>
</dbReference>
<dbReference type="EMBL" id="CP093313">
    <property type="protein sequence ID" value="UWZ83594.1"/>
    <property type="molecule type" value="Genomic_DNA"/>
</dbReference>
<evidence type="ECO:0000313" key="9">
    <source>
        <dbReference type="Proteomes" id="UP001059380"/>
    </source>
</evidence>
<dbReference type="InterPro" id="IPR042128">
    <property type="entry name" value="NuoE_dom"/>
</dbReference>
<accession>A0A9J7BPB8</accession>
<dbReference type="InterPro" id="IPR002023">
    <property type="entry name" value="NuoE-like"/>
</dbReference>
<proteinExistence type="inferred from homology"/>
<dbReference type="PANTHER" id="PTHR43342">
    <property type="entry name" value="NADH-QUINONE OXIDOREDUCTASE, E SUBUNIT"/>
    <property type="match status" value="1"/>
</dbReference>
<sequence length="165" mass="18132">MPVFTPPPLPSDDKRWKIVNGTMRKNGFARHALIETLHTVQSSFGYLDDTAIRFVAQSLKVPLSQAYGVVTFYHYFSLKPPGKHTMTICTGTACYIKGTDKLVADAEKHLNVSAGNTTKDGQISLMTARCVGACGRAPVVLTDGQMVGQMSSEHMIEQLERWAVE</sequence>
<dbReference type="RefSeq" id="WP_260792929.1">
    <property type="nucleotide sequence ID" value="NZ_CP093313.1"/>
</dbReference>
<keyword evidence="4 7" id="KW-0408">Iron</keyword>
<keyword evidence="3 7" id="KW-0479">Metal-binding</keyword>
<feature type="binding site" evidence="7">
    <location>
        <position position="134"/>
    </location>
    <ligand>
        <name>[2Fe-2S] cluster</name>
        <dbReference type="ChEBI" id="CHEBI:190135"/>
    </ligand>
</feature>
<dbReference type="KEGG" id="orp:MOP44_23880"/>
<dbReference type="CDD" id="cd03064">
    <property type="entry name" value="TRX_Fd_NuoE"/>
    <property type="match status" value="1"/>
</dbReference>
<name>A0A9J7BPB8_9BACT</name>
<protein>
    <submittedName>
        <fullName evidence="8">Bidirectional hydrogenase complex protein HoxE</fullName>
    </submittedName>
</protein>
<feature type="binding site" evidence="7">
    <location>
        <position position="130"/>
    </location>
    <ligand>
        <name>[2Fe-2S] cluster</name>
        <dbReference type="ChEBI" id="CHEBI:190135"/>
    </ligand>
</feature>
<dbReference type="Proteomes" id="UP001059380">
    <property type="component" value="Chromosome"/>
</dbReference>
<feature type="binding site" evidence="7">
    <location>
        <position position="89"/>
    </location>
    <ligand>
        <name>[2Fe-2S] cluster</name>
        <dbReference type="ChEBI" id="CHEBI:190135"/>
    </ligand>
</feature>
<gene>
    <name evidence="8" type="primary">hoxE</name>
    <name evidence="8" type="ORF">MOP44_23880</name>
</gene>
<dbReference type="GO" id="GO:0016491">
    <property type="term" value="F:oxidoreductase activity"/>
    <property type="evidence" value="ECO:0007669"/>
    <property type="project" value="InterPro"/>
</dbReference>
<dbReference type="PANTHER" id="PTHR43342:SF2">
    <property type="entry name" value="POTENTIAL NAD-REDUCING HYDROGENASE SUBUNIT"/>
    <property type="match status" value="1"/>
</dbReference>
<dbReference type="InterPro" id="IPR036249">
    <property type="entry name" value="Thioredoxin-like_sf"/>
</dbReference>
<dbReference type="SUPFAM" id="SSF52833">
    <property type="entry name" value="Thioredoxin-like"/>
    <property type="match status" value="1"/>
</dbReference>
<comment type="similarity">
    <text evidence="1">Belongs to the complex I 24 kDa subunit family.</text>
</comment>
<comment type="cofactor">
    <cofactor evidence="6">
        <name>[2Fe-2S] cluster</name>
        <dbReference type="ChEBI" id="CHEBI:190135"/>
    </cofactor>
</comment>
<evidence type="ECO:0000313" key="8">
    <source>
        <dbReference type="EMBL" id="UWZ83594.1"/>
    </source>
</evidence>
<keyword evidence="9" id="KW-1185">Reference proteome</keyword>
<evidence type="ECO:0000256" key="1">
    <source>
        <dbReference type="ARBA" id="ARBA00010643"/>
    </source>
</evidence>
<dbReference type="InterPro" id="IPR041921">
    <property type="entry name" value="NuoE_N"/>
</dbReference>
<reference evidence="8" key="1">
    <citation type="submission" date="2021-04" db="EMBL/GenBank/DDBJ databases">
        <title>Phylogenetic analysis of Acidobacteriaceae.</title>
        <authorList>
            <person name="Qiu L."/>
            <person name="Zhang Q."/>
        </authorList>
    </citation>
    <scope>NUCLEOTIDE SEQUENCE</scope>
    <source>
        <strain evidence="8">DSM 25168</strain>
    </source>
</reference>
<dbReference type="GO" id="GO:0046872">
    <property type="term" value="F:metal ion binding"/>
    <property type="evidence" value="ECO:0007669"/>
    <property type="project" value="UniProtKB-KW"/>
</dbReference>
<dbReference type="NCBIfam" id="NF005747">
    <property type="entry name" value="PRK07571.1"/>
    <property type="match status" value="1"/>
</dbReference>
<dbReference type="PIRSF" id="PIRSF000216">
    <property type="entry name" value="NADH_DH_24kDa"/>
    <property type="match status" value="1"/>
</dbReference>
<keyword evidence="2 7" id="KW-0001">2Fe-2S</keyword>